<comment type="caution">
    <text evidence="2">The sequence shown here is derived from an EMBL/GenBank/DDBJ whole genome shotgun (WGS) entry which is preliminary data.</text>
</comment>
<name>A0A840YIZ4_9PROT</name>
<sequence length="45" mass="4987">MSNDAIRHLSSDHDDTSENSDWLFLGRALLLLLGSTALLAFLLSR</sequence>
<evidence type="ECO:0000313" key="2">
    <source>
        <dbReference type="EMBL" id="MBB5694622.1"/>
    </source>
</evidence>
<accession>A0A840YIZ4</accession>
<gene>
    <name evidence="2" type="ORF">FHS87_002674</name>
</gene>
<dbReference type="Proteomes" id="UP000580654">
    <property type="component" value="Unassembled WGS sequence"/>
</dbReference>
<dbReference type="RefSeq" id="WP_184518993.1">
    <property type="nucleotide sequence ID" value="NZ_JACIJD010000011.1"/>
</dbReference>
<keyword evidence="1" id="KW-1133">Transmembrane helix</keyword>
<protein>
    <submittedName>
        <fullName evidence="2">Uncharacterized protein</fullName>
    </submittedName>
</protein>
<reference evidence="2 3" key="1">
    <citation type="submission" date="2020-08" db="EMBL/GenBank/DDBJ databases">
        <title>Genomic Encyclopedia of Type Strains, Phase IV (KMG-IV): sequencing the most valuable type-strain genomes for metagenomic binning, comparative biology and taxonomic classification.</title>
        <authorList>
            <person name="Goeker M."/>
        </authorList>
    </citation>
    <scope>NUCLEOTIDE SEQUENCE [LARGE SCALE GENOMIC DNA]</scope>
    <source>
        <strain evidence="2 3">DSM 25622</strain>
    </source>
</reference>
<keyword evidence="1" id="KW-0812">Transmembrane</keyword>
<feature type="transmembrane region" description="Helical" evidence="1">
    <location>
        <begin position="22"/>
        <end position="43"/>
    </location>
</feature>
<keyword evidence="3" id="KW-1185">Reference proteome</keyword>
<dbReference type="AlphaFoldDB" id="A0A840YIZ4"/>
<organism evidence="2 3">
    <name type="scientific">Muricoccus pecuniae</name>
    <dbReference type="NCBI Taxonomy" id="693023"/>
    <lineage>
        <taxon>Bacteria</taxon>
        <taxon>Pseudomonadati</taxon>
        <taxon>Pseudomonadota</taxon>
        <taxon>Alphaproteobacteria</taxon>
        <taxon>Acetobacterales</taxon>
        <taxon>Roseomonadaceae</taxon>
        <taxon>Muricoccus</taxon>
    </lineage>
</organism>
<evidence type="ECO:0000313" key="3">
    <source>
        <dbReference type="Proteomes" id="UP000580654"/>
    </source>
</evidence>
<proteinExistence type="predicted"/>
<dbReference type="EMBL" id="JACIJD010000011">
    <property type="protein sequence ID" value="MBB5694622.1"/>
    <property type="molecule type" value="Genomic_DNA"/>
</dbReference>
<keyword evidence="1" id="KW-0472">Membrane</keyword>
<evidence type="ECO:0000256" key="1">
    <source>
        <dbReference type="SAM" id="Phobius"/>
    </source>
</evidence>